<evidence type="ECO:0000256" key="6">
    <source>
        <dbReference type="ARBA" id="ARBA00023316"/>
    </source>
</evidence>
<evidence type="ECO:0000313" key="8">
    <source>
        <dbReference type="EMBL" id="NYE82850.1"/>
    </source>
</evidence>
<keyword evidence="3 7" id="KW-0133">Cell shape</keyword>
<evidence type="ECO:0000256" key="4">
    <source>
        <dbReference type="ARBA" id="ARBA00022984"/>
    </source>
</evidence>
<reference evidence="8 9" key="1">
    <citation type="submission" date="2020-07" db="EMBL/GenBank/DDBJ databases">
        <title>Genomic Encyclopedia of Type Strains, Phase IV (KMG-V): Genome sequencing to study the core and pangenomes of soil and plant-associated prokaryotes.</title>
        <authorList>
            <person name="Whitman W."/>
        </authorList>
    </citation>
    <scope>NUCLEOTIDE SEQUENCE [LARGE SCALE GENOMIC DNA]</scope>
    <source>
        <strain evidence="8 9">SAS40</strain>
    </source>
</reference>
<dbReference type="InterPro" id="IPR001920">
    <property type="entry name" value="Asp/Glu_race"/>
</dbReference>
<dbReference type="PANTHER" id="PTHR21198">
    <property type="entry name" value="GLUTAMATE RACEMASE"/>
    <property type="match status" value="1"/>
</dbReference>
<gene>
    <name evidence="7" type="primary">murI</name>
    <name evidence="8" type="ORF">FHW18_002121</name>
</gene>
<comment type="catalytic activity">
    <reaction evidence="1 7">
        <text>L-glutamate = D-glutamate</text>
        <dbReference type="Rhea" id="RHEA:12813"/>
        <dbReference type="ChEBI" id="CHEBI:29985"/>
        <dbReference type="ChEBI" id="CHEBI:29986"/>
        <dbReference type="EC" id="5.1.1.3"/>
    </reaction>
</comment>
<dbReference type="GO" id="GO:0008881">
    <property type="term" value="F:glutamate racemase activity"/>
    <property type="evidence" value="ECO:0007669"/>
    <property type="project" value="UniProtKB-UniRule"/>
</dbReference>
<dbReference type="PROSITE" id="PS00923">
    <property type="entry name" value="ASP_GLU_RACEMASE_1"/>
    <property type="match status" value="1"/>
</dbReference>
<evidence type="ECO:0000256" key="2">
    <source>
        <dbReference type="ARBA" id="ARBA00013090"/>
    </source>
</evidence>
<dbReference type="SUPFAM" id="SSF53681">
    <property type="entry name" value="Aspartate/glutamate racemase"/>
    <property type="match status" value="2"/>
</dbReference>
<dbReference type="HAMAP" id="MF_00258">
    <property type="entry name" value="Glu_racemase"/>
    <property type="match status" value="1"/>
</dbReference>
<keyword evidence="9" id="KW-1185">Reference proteome</keyword>
<dbReference type="EMBL" id="JACBYR010000001">
    <property type="protein sequence ID" value="NYE82850.1"/>
    <property type="molecule type" value="Genomic_DNA"/>
</dbReference>
<feature type="binding site" evidence="7">
    <location>
        <begin position="198"/>
        <end position="199"/>
    </location>
    <ligand>
        <name>substrate</name>
    </ligand>
</feature>
<dbReference type="Gene3D" id="3.40.50.1860">
    <property type="match status" value="2"/>
</dbReference>
<dbReference type="PANTHER" id="PTHR21198:SF2">
    <property type="entry name" value="GLUTAMATE RACEMASE"/>
    <property type="match status" value="1"/>
</dbReference>
<dbReference type="InterPro" id="IPR018187">
    <property type="entry name" value="Asp/Glu_racemase_AS_1"/>
</dbReference>
<comment type="caution">
    <text evidence="8">The sequence shown here is derived from an EMBL/GenBank/DDBJ whole genome shotgun (WGS) entry which is preliminary data.</text>
</comment>
<dbReference type="RefSeq" id="WP_218863178.1">
    <property type="nucleotide sequence ID" value="NZ_JACBYR010000001.1"/>
</dbReference>
<evidence type="ECO:0000313" key="9">
    <source>
        <dbReference type="Proteomes" id="UP000542125"/>
    </source>
</evidence>
<keyword evidence="4 7" id="KW-0573">Peptidoglycan synthesis</keyword>
<dbReference type="InterPro" id="IPR004391">
    <property type="entry name" value="Glu_race"/>
</dbReference>
<dbReference type="NCBIfam" id="TIGR00067">
    <property type="entry name" value="glut_race"/>
    <property type="match status" value="1"/>
</dbReference>
<feature type="binding site" evidence="7">
    <location>
        <begin position="88"/>
        <end position="89"/>
    </location>
    <ligand>
        <name>substrate</name>
    </ligand>
</feature>
<feature type="binding site" evidence="7">
    <location>
        <begin position="56"/>
        <end position="57"/>
    </location>
    <ligand>
        <name>substrate</name>
    </ligand>
</feature>
<sequence length="315" mass="33012">MDSIREGAAGGDVVVGGAPIGVYDSGVGGLSVLPAIRELLPADDLIYIADAGHLPYGEKSPFYVVERAWRISDYFLSRGVKAIAIPCNTATAAAAAVLRDKHTDLPIIGIEPAVKPAARLTRSGVIGVLATTGTLLSAKFQQLVRREAPGKQVLLKACPGWVDLVEQGASPEDARRIVFEPIDDLLAQGADVLVLGCTHFPFLVDLVRERVGPDFPVLETGLPFALELRRQLLAREPGAAAAAGMSSALSSAVSPGLSLAAASSVRAAVTPLRQASGAAGRIEMWTSGDPTVVQSRVDRLMPGLAPVRRLPEPYC</sequence>
<dbReference type="GO" id="GO:0071555">
    <property type="term" value="P:cell wall organization"/>
    <property type="evidence" value="ECO:0007669"/>
    <property type="project" value="UniProtKB-KW"/>
</dbReference>
<dbReference type="InterPro" id="IPR033134">
    <property type="entry name" value="Asp/Glu_racemase_AS_2"/>
</dbReference>
<dbReference type="GO" id="GO:0008360">
    <property type="term" value="P:regulation of cell shape"/>
    <property type="evidence" value="ECO:0007669"/>
    <property type="project" value="UniProtKB-KW"/>
</dbReference>
<protein>
    <recommendedName>
        <fullName evidence="2 7">Glutamate racemase</fullName>
        <ecNumber evidence="2 7">5.1.1.3</ecNumber>
    </recommendedName>
</protein>
<feature type="binding site" evidence="7">
    <location>
        <begin position="24"/>
        <end position="25"/>
    </location>
    <ligand>
        <name>substrate</name>
    </ligand>
</feature>
<dbReference type="InterPro" id="IPR015942">
    <property type="entry name" value="Asp/Glu/hydantoin_racemase"/>
</dbReference>
<evidence type="ECO:0000256" key="5">
    <source>
        <dbReference type="ARBA" id="ARBA00023235"/>
    </source>
</evidence>
<dbReference type="Pfam" id="PF01177">
    <property type="entry name" value="Asp_Glu_race"/>
    <property type="match status" value="1"/>
</dbReference>
<dbReference type="UniPathway" id="UPA00219"/>
<evidence type="ECO:0000256" key="7">
    <source>
        <dbReference type="HAMAP-Rule" id="MF_00258"/>
    </source>
</evidence>
<comment type="function">
    <text evidence="7">Provides the (R)-glutamate required for cell wall biosynthesis.</text>
</comment>
<keyword evidence="6 7" id="KW-0961">Cell wall biogenesis/degradation</keyword>
<dbReference type="EC" id="5.1.1.3" evidence="2 7"/>
<name>A0A7Y9ITK6_9BURK</name>
<dbReference type="Proteomes" id="UP000542125">
    <property type="component" value="Unassembled WGS sequence"/>
</dbReference>
<organism evidence="8 9">
    <name type="scientific">Pigmentiphaga litoralis</name>
    <dbReference type="NCBI Taxonomy" id="516702"/>
    <lineage>
        <taxon>Bacteria</taxon>
        <taxon>Pseudomonadati</taxon>
        <taxon>Pseudomonadota</taxon>
        <taxon>Betaproteobacteria</taxon>
        <taxon>Burkholderiales</taxon>
        <taxon>Alcaligenaceae</taxon>
        <taxon>Pigmentiphaga</taxon>
    </lineage>
</organism>
<accession>A0A7Y9ITK6</accession>
<dbReference type="GO" id="GO:0009252">
    <property type="term" value="P:peptidoglycan biosynthetic process"/>
    <property type="evidence" value="ECO:0007669"/>
    <property type="project" value="UniProtKB-UniRule"/>
</dbReference>
<evidence type="ECO:0000256" key="1">
    <source>
        <dbReference type="ARBA" id="ARBA00001602"/>
    </source>
</evidence>
<comment type="similarity">
    <text evidence="7">Belongs to the aspartate/glutamate racemases family.</text>
</comment>
<evidence type="ECO:0000256" key="3">
    <source>
        <dbReference type="ARBA" id="ARBA00022960"/>
    </source>
</evidence>
<feature type="active site" description="Proton donor/acceptor" evidence="7">
    <location>
        <position position="87"/>
    </location>
</feature>
<keyword evidence="5 7" id="KW-0413">Isomerase</keyword>
<comment type="pathway">
    <text evidence="7">Cell wall biogenesis; peptidoglycan biosynthesis.</text>
</comment>
<feature type="active site" description="Proton donor/acceptor" evidence="7">
    <location>
        <position position="197"/>
    </location>
</feature>
<dbReference type="AlphaFoldDB" id="A0A7Y9ITK6"/>
<proteinExistence type="inferred from homology"/>
<dbReference type="PROSITE" id="PS00924">
    <property type="entry name" value="ASP_GLU_RACEMASE_2"/>
    <property type="match status" value="1"/>
</dbReference>